<dbReference type="AlphaFoldDB" id="A0A179UHX6"/>
<dbReference type="VEuPathDB" id="FungiDB:BDBG_16819"/>
<dbReference type="RefSeq" id="XP_031577731.1">
    <property type="nucleotide sequence ID" value="XM_031724694.1"/>
</dbReference>
<keyword evidence="2" id="KW-1185">Reference proteome</keyword>
<sequence length="249" mass="27726">MSREMPSSYPVDLNPRRSGHSGSLLILNKFSELIIWTLTKPESKAAYIRNPRVLVPGTCEMKLLIKDARSIIYMSNLRQAEPDADLDIASEITYCTSSHVPYLITTLSRASSSSAAATIAPPSKRLEAAQNFIANFNTLSGRKGILEHVAQLHAVMSSFPLTVKEYIESDSSNQVTVWARSRAMFRDEGKDDGVSEAEWAYGGEYVFLLWMDETGEKLIKSVEFLDSQRTVKLLDLMQRAAANKAKKDA</sequence>
<evidence type="ECO:0000313" key="2">
    <source>
        <dbReference type="Proteomes" id="UP000002038"/>
    </source>
</evidence>
<organism evidence="1 2">
    <name type="scientific">Blastomyces gilchristii (strain SLH14081)</name>
    <name type="common">Blastomyces dermatitidis</name>
    <dbReference type="NCBI Taxonomy" id="559298"/>
    <lineage>
        <taxon>Eukaryota</taxon>
        <taxon>Fungi</taxon>
        <taxon>Dikarya</taxon>
        <taxon>Ascomycota</taxon>
        <taxon>Pezizomycotina</taxon>
        <taxon>Eurotiomycetes</taxon>
        <taxon>Eurotiomycetidae</taxon>
        <taxon>Onygenales</taxon>
        <taxon>Ajellomycetaceae</taxon>
        <taxon>Blastomyces</taxon>
    </lineage>
</organism>
<name>A0A179UHX6_BLAGS</name>
<dbReference type="KEGG" id="bgh:BDBG_16819"/>
<dbReference type="EMBL" id="GG657452">
    <property type="protein sequence ID" value="OAT07353.1"/>
    <property type="molecule type" value="Genomic_DNA"/>
</dbReference>
<accession>A0A179UHX6</accession>
<dbReference type="OrthoDB" id="3758478at2759"/>
<proteinExistence type="predicted"/>
<evidence type="ECO:0000313" key="1">
    <source>
        <dbReference type="EMBL" id="OAT07353.1"/>
    </source>
</evidence>
<dbReference type="Proteomes" id="UP000002038">
    <property type="component" value="Unassembled WGS sequence"/>
</dbReference>
<reference evidence="2" key="1">
    <citation type="journal article" date="2015" name="PLoS Genet.">
        <title>The dynamic genome and transcriptome of the human fungal pathogen Blastomyces and close relative Emmonsia.</title>
        <authorList>
            <person name="Munoz J.F."/>
            <person name="Gauthier G.M."/>
            <person name="Desjardins C.A."/>
            <person name="Gallo J.E."/>
            <person name="Holder J."/>
            <person name="Sullivan T.D."/>
            <person name="Marty A.J."/>
            <person name="Carmen J.C."/>
            <person name="Chen Z."/>
            <person name="Ding L."/>
            <person name="Gujja S."/>
            <person name="Magrini V."/>
            <person name="Misas E."/>
            <person name="Mitreva M."/>
            <person name="Priest M."/>
            <person name="Saif S."/>
            <person name="Whiston E.A."/>
            <person name="Young S."/>
            <person name="Zeng Q."/>
            <person name="Goldman W.E."/>
            <person name="Mardis E.R."/>
            <person name="Taylor J.W."/>
            <person name="McEwen J.G."/>
            <person name="Clay O.K."/>
            <person name="Klein B.S."/>
            <person name="Cuomo C.A."/>
        </authorList>
    </citation>
    <scope>NUCLEOTIDE SEQUENCE [LARGE SCALE GENOMIC DNA]</scope>
    <source>
        <strain evidence="2">SLH14081</strain>
    </source>
</reference>
<protein>
    <submittedName>
        <fullName evidence="1">Uncharacterized protein</fullName>
    </submittedName>
</protein>
<gene>
    <name evidence="1" type="ORF">BDBG_16819</name>
</gene>
<dbReference type="GeneID" id="42528806"/>